<reference evidence="1" key="1">
    <citation type="submission" date="2021-05" db="EMBL/GenBank/DDBJ databases">
        <authorList>
            <person name="Pan Q."/>
            <person name="Jouanno E."/>
            <person name="Zahm M."/>
            <person name="Klopp C."/>
            <person name="Cabau C."/>
            <person name="Louis A."/>
            <person name="Berthelot C."/>
            <person name="Parey E."/>
            <person name="Roest Crollius H."/>
            <person name="Montfort J."/>
            <person name="Robinson-Rechavi M."/>
            <person name="Bouchez O."/>
            <person name="Lampietro C."/>
            <person name="Lopez Roques C."/>
            <person name="Donnadieu C."/>
            <person name="Postlethwait J."/>
            <person name="Bobe J."/>
            <person name="Dillon D."/>
            <person name="Chandos A."/>
            <person name="von Hippel F."/>
            <person name="Guiguen Y."/>
        </authorList>
    </citation>
    <scope>NUCLEOTIDE SEQUENCE</scope>
    <source>
        <strain evidence="1">YG-Jan2019</strain>
    </source>
</reference>
<proteinExistence type="predicted"/>
<accession>A0ACC2GLD1</accession>
<dbReference type="Proteomes" id="UP001157502">
    <property type="component" value="Chromosome 12"/>
</dbReference>
<evidence type="ECO:0000313" key="1">
    <source>
        <dbReference type="EMBL" id="KAJ8004377.1"/>
    </source>
</evidence>
<evidence type="ECO:0000313" key="2">
    <source>
        <dbReference type="Proteomes" id="UP001157502"/>
    </source>
</evidence>
<name>A0ACC2GLD1_DALPE</name>
<sequence>MNMSSPSTVIKPKRQICFRNLKNIQPDTLTLDLQHLLSVNCSSTMDLVDIYNNTLKSIFDLHAPVKTRTVTFCRSAPWYTAELRQLKAAGRAIERRYKATGLTVHKLAYREHTKEYSKALTEARSHFYSNVIRNTPGNSKRLFSTINHLLKPQITPLTEATDEHCNNFLAFKAKIDSIHSTFSGSSPLPALTMYTQPVVNEPLHCFKEISQQECMYGNAPPYLKELLIPATTTRSLRSAKSNRLLPPKTKLSTMGDRAFCSAAPRIWNALPDKLRAPQTLETFKKDLKTFLFKQTYVS</sequence>
<keyword evidence="2" id="KW-1185">Reference proteome</keyword>
<comment type="caution">
    <text evidence="1">The sequence shown here is derived from an EMBL/GenBank/DDBJ whole genome shotgun (WGS) entry which is preliminary data.</text>
</comment>
<gene>
    <name evidence="1" type="ORF">DPEC_G00158560</name>
</gene>
<dbReference type="EMBL" id="CM055739">
    <property type="protein sequence ID" value="KAJ8004377.1"/>
    <property type="molecule type" value="Genomic_DNA"/>
</dbReference>
<protein>
    <submittedName>
        <fullName evidence="1">Uncharacterized protein</fullName>
    </submittedName>
</protein>
<organism evidence="1 2">
    <name type="scientific">Dallia pectoralis</name>
    <name type="common">Alaska blackfish</name>
    <dbReference type="NCBI Taxonomy" id="75939"/>
    <lineage>
        <taxon>Eukaryota</taxon>
        <taxon>Metazoa</taxon>
        <taxon>Chordata</taxon>
        <taxon>Craniata</taxon>
        <taxon>Vertebrata</taxon>
        <taxon>Euteleostomi</taxon>
        <taxon>Actinopterygii</taxon>
        <taxon>Neopterygii</taxon>
        <taxon>Teleostei</taxon>
        <taxon>Protacanthopterygii</taxon>
        <taxon>Esociformes</taxon>
        <taxon>Umbridae</taxon>
        <taxon>Dallia</taxon>
    </lineage>
</organism>